<feature type="transmembrane region" description="Helical" evidence="8">
    <location>
        <begin position="341"/>
        <end position="362"/>
    </location>
</feature>
<feature type="transmembrane region" description="Helical" evidence="8">
    <location>
        <begin position="282"/>
        <end position="299"/>
    </location>
</feature>
<feature type="compositionally biased region" description="Acidic residues" evidence="7">
    <location>
        <begin position="774"/>
        <end position="783"/>
    </location>
</feature>
<dbReference type="InParanoid" id="A0A448YSE8"/>
<feature type="compositionally biased region" description="Basic and acidic residues" evidence="7">
    <location>
        <begin position="25"/>
        <end position="44"/>
    </location>
</feature>
<feature type="transmembrane region" description="Helical" evidence="8">
    <location>
        <begin position="469"/>
        <end position="490"/>
    </location>
</feature>
<proteinExistence type="inferred from homology"/>
<evidence type="ECO:0000256" key="8">
    <source>
        <dbReference type="SAM" id="Phobius"/>
    </source>
</evidence>
<feature type="compositionally biased region" description="Polar residues" evidence="7">
    <location>
        <begin position="7"/>
        <end position="21"/>
    </location>
</feature>
<feature type="transmembrane region" description="Helical" evidence="8">
    <location>
        <begin position="434"/>
        <end position="457"/>
    </location>
</feature>
<feature type="compositionally biased region" description="Basic and acidic residues" evidence="7">
    <location>
        <begin position="100"/>
        <end position="111"/>
    </location>
</feature>
<dbReference type="PANTHER" id="PTHR48022:SF16">
    <property type="entry name" value="HIGH GLUCOSE SENSOR RGT2-RELATED"/>
    <property type="match status" value="1"/>
</dbReference>
<feature type="region of interest" description="Disordered" evidence="7">
    <location>
        <begin position="754"/>
        <end position="787"/>
    </location>
</feature>
<evidence type="ECO:0000256" key="4">
    <source>
        <dbReference type="ARBA" id="ARBA00022692"/>
    </source>
</evidence>
<name>A0A448YSE8_BRENA</name>
<feature type="compositionally biased region" description="Polar residues" evidence="7">
    <location>
        <begin position="677"/>
        <end position="695"/>
    </location>
</feature>
<feature type="region of interest" description="Disordered" evidence="7">
    <location>
        <begin position="802"/>
        <end position="863"/>
    </location>
</feature>
<dbReference type="InterPro" id="IPR036259">
    <property type="entry name" value="MFS_trans_sf"/>
</dbReference>
<dbReference type="AlphaFoldDB" id="A0A448YSE8"/>
<evidence type="ECO:0000256" key="5">
    <source>
        <dbReference type="ARBA" id="ARBA00022989"/>
    </source>
</evidence>
<feature type="compositionally biased region" description="Low complexity" evidence="7">
    <location>
        <begin position="754"/>
        <end position="770"/>
    </location>
</feature>
<keyword evidence="5 8" id="KW-1133">Transmembrane helix</keyword>
<dbReference type="InterPro" id="IPR005829">
    <property type="entry name" value="Sugar_transporter_CS"/>
</dbReference>
<feature type="transmembrane region" description="Helical" evidence="8">
    <location>
        <begin position="601"/>
        <end position="619"/>
    </location>
</feature>
<feature type="compositionally biased region" description="Polar residues" evidence="7">
    <location>
        <begin position="802"/>
        <end position="833"/>
    </location>
</feature>
<feature type="transmembrane region" description="Helical" evidence="8">
    <location>
        <begin position="223"/>
        <end position="243"/>
    </location>
</feature>
<evidence type="ECO:0000256" key="2">
    <source>
        <dbReference type="ARBA" id="ARBA00010992"/>
    </source>
</evidence>
<feature type="domain" description="Major facilitator superfamily (MFS) profile" evidence="9">
    <location>
        <begin position="178"/>
        <end position="623"/>
    </location>
</feature>
<feature type="transmembrane region" description="Helical" evidence="8">
    <location>
        <begin position="564"/>
        <end position="581"/>
    </location>
</feature>
<feature type="transmembrane region" description="Helical" evidence="8">
    <location>
        <begin position="311"/>
        <end position="329"/>
    </location>
</feature>
<dbReference type="CDD" id="cd17356">
    <property type="entry name" value="MFS_HXT"/>
    <property type="match status" value="1"/>
</dbReference>
<dbReference type="PROSITE" id="PS00216">
    <property type="entry name" value="SUGAR_TRANSPORT_1"/>
    <property type="match status" value="1"/>
</dbReference>
<comment type="similarity">
    <text evidence="2">Belongs to the major facilitator superfamily. Sugar transporter (TC 2.A.1.1) family.</text>
</comment>
<evidence type="ECO:0000313" key="10">
    <source>
        <dbReference type="EMBL" id="VEU23839.1"/>
    </source>
</evidence>
<dbReference type="NCBIfam" id="TIGR00879">
    <property type="entry name" value="SP"/>
    <property type="match status" value="1"/>
</dbReference>
<gene>
    <name evidence="10" type="ORF">BRENAR_LOCUS4568</name>
</gene>
<evidence type="ECO:0000256" key="6">
    <source>
        <dbReference type="ARBA" id="ARBA00023136"/>
    </source>
</evidence>
<feature type="compositionally biased region" description="Low complexity" evidence="7">
    <location>
        <begin position="129"/>
        <end position="144"/>
    </location>
</feature>
<accession>A0A448YSE8</accession>
<sequence length="863" mass="94726">MSPPSLIAQQKTIQRKANAQLQEGPPEKPTHEYIENSDDIKASETTETVKPAKGDQGFPSEDSVEQQIHSDYEKYFTQTTGHPDTNGTGNTESSAVQSHTNDRPPVDHSELDPSSDQVLSPSVGMASGNSNDNTYSSNYAASSNPLGPPAPVTEEQKRFTEERRIHDKKRSTWMAIFVGLMTAVGGFLFGYDTGVINSILEMPYVKKVFAGSSGVFTAEETSITTAILSIGTFFGALTAPLFSDHIGRRFTIIICTSVIFNVGIILQLIATGLPLLCIGRIVTGYSVGILSAVIPLYQAETSPKWIRGSIISLYQWAITWGFLVSSAVAQGTRLMNSGSCYRIPIGLQMVMSCFLATGMFFLPESPRYYVKCDRLDDAIMSLSTLRRLPPDDDSLIEEMIEIKASHDYELSFGRTTYLDCFRDSPGRVGQRKRMFTGIMLQALQQCSGINFIFYYGVNFFVKTGVTNSYLMSFITYLVNVAFTIPGIWAVEVLGRRTLLLTGALGMTVCNYIIGIVGVETNSVIANKIMLAFVCGFIAFFAATWGPVCWVVVGETYSLSIRQKAVSICAATNWLINFVFAYSTPYLIDTGQHTAAMGTRIFFMWGSLNLLGFVISYLMVYETKGLMLEDIDELYRVCKVASKSSYYKTRIRKVSQQRARAEQAGVGTSSSSSGSSTEIPSNITRKTGSNDDNTDATARNTLASLAEGDVEPPIPLQPLVPREQHVVPPLHPNEQQQQQQQNPFIRRPEMMMDNILNLPNSIPPSISSDETGGFDGDDFSDEDPLAANPASNYSLDLLAYGDDNNSGISGSPAQDSGYSYNNQEDLLQFIQSLSDEVAENARSESDDGTDPENTTHSPQQESRT</sequence>
<evidence type="ECO:0000256" key="3">
    <source>
        <dbReference type="ARBA" id="ARBA00022448"/>
    </source>
</evidence>
<dbReference type="PROSITE" id="PS50850">
    <property type="entry name" value="MFS"/>
    <property type="match status" value="1"/>
</dbReference>
<feature type="compositionally biased region" description="Low complexity" evidence="7">
    <location>
        <begin position="666"/>
        <end position="676"/>
    </location>
</feature>
<feature type="transmembrane region" description="Helical" evidence="8">
    <location>
        <begin position="250"/>
        <end position="270"/>
    </location>
</feature>
<evidence type="ECO:0000259" key="9">
    <source>
        <dbReference type="PROSITE" id="PS50850"/>
    </source>
</evidence>
<keyword evidence="11" id="KW-1185">Reference proteome</keyword>
<dbReference type="EMBL" id="CAACVR010000056">
    <property type="protein sequence ID" value="VEU23839.1"/>
    <property type="molecule type" value="Genomic_DNA"/>
</dbReference>
<feature type="compositionally biased region" description="Polar residues" evidence="7">
    <location>
        <begin position="850"/>
        <end position="863"/>
    </location>
</feature>
<dbReference type="SUPFAM" id="SSF103473">
    <property type="entry name" value="MFS general substrate transporter"/>
    <property type="match status" value="1"/>
</dbReference>
<evidence type="ECO:0000313" key="11">
    <source>
        <dbReference type="Proteomes" id="UP000290900"/>
    </source>
</evidence>
<dbReference type="PRINTS" id="PR00171">
    <property type="entry name" value="SUGRTRNSPORT"/>
</dbReference>
<dbReference type="Proteomes" id="UP000290900">
    <property type="component" value="Unassembled WGS sequence"/>
</dbReference>
<reference evidence="10 11" key="1">
    <citation type="submission" date="2018-12" db="EMBL/GenBank/DDBJ databases">
        <authorList>
            <person name="Tiukova I."/>
            <person name="Dainat J."/>
        </authorList>
    </citation>
    <scope>NUCLEOTIDE SEQUENCE [LARGE SCALE GENOMIC DNA]</scope>
</reference>
<dbReference type="FunCoup" id="A0A448YSE8">
    <property type="interactions" value="246"/>
</dbReference>
<protein>
    <submittedName>
        <fullName evidence="10">DEKNAAC104961</fullName>
    </submittedName>
</protein>
<feature type="transmembrane region" description="Helical" evidence="8">
    <location>
        <begin position="497"/>
        <end position="516"/>
    </location>
</feature>
<dbReference type="Pfam" id="PF00083">
    <property type="entry name" value="Sugar_tr"/>
    <property type="match status" value="1"/>
</dbReference>
<dbReference type="GO" id="GO:0016020">
    <property type="term" value="C:membrane"/>
    <property type="evidence" value="ECO:0007669"/>
    <property type="project" value="UniProtKB-SubCell"/>
</dbReference>
<dbReference type="OrthoDB" id="6612291at2759"/>
<evidence type="ECO:0000256" key="7">
    <source>
        <dbReference type="SAM" id="MobiDB-lite"/>
    </source>
</evidence>
<keyword evidence="4 8" id="KW-0812">Transmembrane</keyword>
<dbReference type="InterPro" id="IPR005828">
    <property type="entry name" value="MFS_sugar_transport-like"/>
</dbReference>
<dbReference type="InterPro" id="IPR020846">
    <property type="entry name" value="MFS_dom"/>
</dbReference>
<feature type="compositionally biased region" description="Polar residues" evidence="7">
    <location>
        <begin position="76"/>
        <end position="99"/>
    </location>
</feature>
<dbReference type="Gene3D" id="1.20.1250.20">
    <property type="entry name" value="MFS general substrate transporter like domains"/>
    <property type="match status" value="1"/>
</dbReference>
<dbReference type="STRING" id="13370.A0A448YSE8"/>
<feature type="region of interest" description="Disordered" evidence="7">
    <location>
        <begin position="657"/>
        <end position="695"/>
    </location>
</feature>
<feature type="compositionally biased region" description="Basic and acidic residues" evidence="7">
    <location>
        <begin position="154"/>
        <end position="164"/>
    </location>
</feature>
<dbReference type="PANTHER" id="PTHR48022">
    <property type="entry name" value="PLASTIDIC GLUCOSE TRANSPORTER 4"/>
    <property type="match status" value="1"/>
</dbReference>
<dbReference type="InterPro" id="IPR003663">
    <property type="entry name" value="Sugar/inositol_transpt"/>
</dbReference>
<feature type="transmembrane region" description="Helical" evidence="8">
    <location>
        <begin position="173"/>
        <end position="191"/>
    </location>
</feature>
<keyword evidence="3" id="KW-0813">Transport</keyword>
<comment type="subcellular location">
    <subcellularLocation>
        <location evidence="1">Membrane</location>
        <topology evidence="1">Multi-pass membrane protein</topology>
    </subcellularLocation>
</comment>
<evidence type="ECO:0000256" key="1">
    <source>
        <dbReference type="ARBA" id="ARBA00004141"/>
    </source>
</evidence>
<dbReference type="GO" id="GO:0005351">
    <property type="term" value="F:carbohydrate:proton symporter activity"/>
    <property type="evidence" value="ECO:0007669"/>
    <property type="project" value="TreeGrafter"/>
</dbReference>
<feature type="region of interest" description="Disordered" evidence="7">
    <location>
        <begin position="1"/>
        <end position="164"/>
    </location>
</feature>
<organism evidence="10 11">
    <name type="scientific">Brettanomyces naardenensis</name>
    <name type="common">Yeast</name>
    <dbReference type="NCBI Taxonomy" id="13370"/>
    <lineage>
        <taxon>Eukaryota</taxon>
        <taxon>Fungi</taxon>
        <taxon>Dikarya</taxon>
        <taxon>Ascomycota</taxon>
        <taxon>Saccharomycotina</taxon>
        <taxon>Pichiomycetes</taxon>
        <taxon>Pichiales</taxon>
        <taxon>Pichiaceae</taxon>
        <taxon>Brettanomyces</taxon>
    </lineage>
</organism>
<keyword evidence="6 8" id="KW-0472">Membrane</keyword>
<dbReference type="InterPro" id="IPR050360">
    <property type="entry name" value="MFS_Sugar_Transporters"/>
</dbReference>
<feature type="transmembrane region" description="Helical" evidence="8">
    <location>
        <begin position="528"/>
        <end position="552"/>
    </location>
</feature>